<keyword evidence="3" id="KW-1185">Reference proteome</keyword>
<sequence length="419" mass="48571">MSTSQTPNGKNKALSANIVTQVVIRNVENKPLVTKKSYEVFWQNLERGISQSSEESNLIAQLAKKINETKKLREKNKRDKQRRDDQVKYFAKLRRKRQDLKQSSYDVLSRFDQIKKKNFQISCYKAARYSEFISNRLGLKKKPTISPQVMREINKSANYVKSRNKTPTFGMKENSMQQSIDPFCTVKSRYSEAINIYNMKNKTPRGHNSVNTELKNLIMRSTLYSSLDSNRQAKPDHGENIQQSSSTQGLMSKSVSDKLFPVQNIKKLNIALDKILTSPNKIDVTQYPLWQKMKKAESKISAARTKLRTGIDVKDEAAVKERFLIQKAATICEDQPQNSSKVGLPNIEERLKKSKSNWNDIEIYSNFVNRLLNQTNDKNLRRLYLKSKGYMMNKAKNKHKSGLDFYKRMEKDIKAWSNK</sequence>
<feature type="region of interest" description="Disordered" evidence="1">
    <location>
        <begin position="229"/>
        <end position="250"/>
    </location>
</feature>
<evidence type="ECO:0000313" key="3">
    <source>
        <dbReference type="Proteomes" id="UP001295684"/>
    </source>
</evidence>
<name>A0AAD1UCU8_EUPCR</name>
<dbReference type="Proteomes" id="UP001295684">
    <property type="component" value="Unassembled WGS sequence"/>
</dbReference>
<organism evidence="2 3">
    <name type="scientific">Euplotes crassus</name>
    <dbReference type="NCBI Taxonomy" id="5936"/>
    <lineage>
        <taxon>Eukaryota</taxon>
        <taxon>Sar</taxon>
        <taxon>Alveolata</taxon>
        <taxon>Ciliophora</taxon>
        <taxon>Intramacronucleata</taxon>
        <taxon>Spirotrichea</taxon>
        <taxon>Hypotrichia</taxon>
        <taxon>Euplotida</taxon>
        <taxon>Euplotidae</taxon>
        <taxon>Moneuplotes</taxon>
    </lineage>
</organism>
<dbReference type="EMBL" id="CAMPGE010007547">
    <property type="protein sequence ID" value="CAI2366464.1"/>
    <property type="molecule type" value="Genomic_DNA"/>
</dbReference>
<protein>
    <submittedName>
        <fullName evidence="2">Uncharacterized protein</fullName>
    </submittedName>
</protein>
<feature type="compositionally biased region" description="Polar residues" evidence="1">
    <location>
        <begin position="240"/>
        <end position="250"/>
    </location>
</feature>
<proteinExistence type="predicted"/>
<comment type="caution">
    <text evidence="2">The sequence shown here is derived from an EMBL/GenBank/DDBJ whole genome shotgun (WGS) entry which is preliminary data.</text>
</comment>
<dbReference type="AlphaFoldDB" id="A0AAD1UCU8"/>
<evidence type="ECO:0000313" key="2">
    <source>
        <dbReference type="EMBL" id="CAI2366464.1"/>
    </source>
</evidence>
<accession>A0AAD1UCU8</accession>
<reference evidence="2" key="1">
    <citation type="submission" date="2023-07" db="EMBL/GenBank/DDBJ databases">
        <authorList>
            <consortium name="AG Swart"/>
            <person name="Singh M."/>
            <person name="Singh A."/>
            <person name="Seah K."/>
            <person name="Emmerich C."/>
        </authorList>
    </citation>
    <scope>NUCLEOTIDE SEQUENCE</scope>
    <source>
        <strain evidence="2">DP1</strain>
    </source>
</reference>
<gene>
    <name evidence="2" type="ORF">ECRASSUSDP1_LOCUS7737</name>
</gene>
<evidence type="ECO:0000256" key="1">
    <source>
        <dbReference type="SAM" id="MobiDB-lite"/>
    </source>
</evidence>